<dbReference type="RefSeq" id="WP_344530950.1">
    <property type="nucleotide sequence ID" value="NZ_BAAAPE010000011.1"/>
</dbReference>
<evidence type="ECO:0000313" key="2">
    <source>
        <dbReference type="EMBL" id="GAA2082195.1"/>
    </source>
</evidence>
<organism evidence="2 3">
    <name type="scientific">Streptomyces albiaxialis</name>
    <dbReference type="NCBI Taxonomy" id="329523"/>
    <lineage>
        <taxon>Bacteria</taxon>
        <taxon>Bacillati</taxon>
        <taxon>Actinomycetota</taxon>
        <taxon>Actinomycetes</taxon>
        <taxon>Kitasatosporales</taxon>
        <taxon>Streptomycetaceae</taxon>
        <taxon>Streptomyces</taxon>
    </lineage>
</organism>
<gene>
    <name evidence="2" type="ORF">GCM10009801_41750</name>
</gene>
<accession>A0ABN2W344</accession>
<protein>
    <submittedName>
        <fullName evidence="2">Uncharacterized protein</fullName>
    </submittedName>
</protein>
<comment type="caution">
    <text evidence="2">The sequence shown here is derived from an EMBL/GenBank/DDBJ whole genome shotgun (WGS) entry which is preliminary data.</text>
</comment>
<evidence type="ECO:0000256" key="1">
    <source>
        <dbReference type="SAM" id="MobiDB-lite"/>
    </source>
</evidence>
<proteinExistence type="predicted"/>
<evidence type="ECO:0000313" key="3">
    <source>
        <dbReference type="Proteomes" id="UP001500016"/>
    </source>
</evidence>
<dbReference type="Proteomes" id="UP001500016">
    <property type="component" value="Unassembled WGS sequence"/>
</dbReference>
<keyword evidence="3" id="KW-1185">Reference proteome</keyword>
<sequence length="109" mass="10841">MAKVPGPVAGTGMREGLAEGFVRFSEGDAEGGAGDEGDAEGSSSVEGDGSGAGGGDDRSARGSSSVPDDDARASSLLWSQATAAPPIRTTMRSASNPTVPRRATLLGFR</sequence>
<feature type="compositionally biased region" description="Acidic residues" evidence="1">
    <location>
        <begin position="27"/>
        <end position="39"/>
    </location>
</feature>
<feature type="region of interest" description="Disordered" evidence="1">
    <location>
        <begin position="1"/>
        <end position="109"/>
    </location>
</feature>
<name>A0ABN2W344_9ACTN</name>
<reference evidence="2 3" key="1">
    <citation type="journal article" date="2019" name="Int. J. Syst. Evol. Microbiol.">
        <title>The Global Catalogue of Microorganisms (GCM) 10K type strain sequencing project: providing services to taxonomists for standard genome sequencing and annotation.</title>
        <authorList>
            <consortium name="The Broad Institute Genomics Platform"/>
            <consortium name="The Broad Institute Genome Sequencing Center for Infectious Disease"/>
            <person name="Wu L."/>
            <person name="Ma J."/>
        </authorList>
    </citation>
    <scope>NUCLEOTIDE SEQUENCE [LARGE SCALE GENOMIC DNA]</scope>
    <source>
        <strain evidence="2 3">JCM 15478</strain>
    </source>
</reference>
<dbReference type="EMBL" id="BAAAPE010000011">
    <property type="protein sequence ID" value="GAA2082195.1"/>
    <property type="molecule type" value="Genomic_DNA"/>
</dbReference>